<protein>
    <submittedName>
        <fullName evidence="1">Uncharacterized protein</fullName>
    </submittedName>
</protein>
<dbReference type="VEuPathDB" id="FungiDB:FVEG_15272"/>
<sequence length="291" mass="31913">MPTATYISQASITNFGPLTTTYTAPTSCATATDHLYFPYRDVSEQPEYLWAWPTCTMQLYGKCIPSGDKYDHLITATYAKTLDIGFYHYYSPGLYCPANWTTVGKYVKGTGGTAQITGALTKTESEPVPERWEPGRPFPTDPTSVWNQVLEPSETLVVCCPSEYTLDFNGNCYSVVGPASSYGYTEICGFLIPTSVVPLTSTKSGRPYYIYTEPIPLATFTRDMPTRALSADRHVVERIPAVALIHQEVDFTKTSGGGDAKENAANRTSQRSYVTLLLAMAIMTTVAISGL</sequence>
<organism evidence="1 2">
    <name type="scientific">Gibberella moniliformis (strain M3125 / FGSC 7600)</name>
    <name type="common">Maize ear and stalk rot fungus</name>
    <name type="synonym">Fusarium verticillioides</name>
    <dbReference type="NCBI Taxonomy" id="334819"/>
    <lineage>
        <taxon>Eukaryota</taxon>
        <taxon>Fungi</taxon>
        <taxon>Dikarya</taxon>
        <taxon>Ascomycota</taxon>
        <taxon>Pezizomycotina</taxon>
        <taxon>Sordariomycetes</taxon>
        <taxon>Hypocreomycetidae</taxon>
        <taxon>Hypocreales</taxon>
        <taxon>Nectriaceae</taxon>
        <taxon>Fusarium</taxon>
        <taxon>Fusarium fujikuroi species complex</taxon>
    </lineage>
</organism>
<reference evidence="1 2" key="1">
    <citation type="journal article" date="2010" name="Nature">
        <title>Comparative genomics reveals mobile pathogenicity chromosomes in Fusarium.</title>
        <authorList>
            <person name="Ma L.J."/>
            <person name="van der Does H.C."/>
            <person name="Borkovich K.A."/>
            <person name="Coleman J.J."/>
            <person name="Daboussi M.J."/>
            <person name="Di Pietro A."/>
            <person name="Dufresne M."/>
            <person name="Freitag M."/>
            <person name="Grabherr M."/>
            <person name="Henrissat B."/>
            <person name="Houterman P.M."/>
            <person name="Kang S."/>
            <person name="Shim W.B."/>
            <person name="Woloshuk C."/>
            <person name="Xie X."/>
            <person name="Xu J.R."/>
            <person name="Antoniw J."/>
            <person name="Baker S.E."/>
            <person name="Bluhm B.H."/>
            <person name="Breakspear A."/>
            <person name="Brown D.W."/>
            <person name="Butchko R.A."/>
            <person name="Chapman S."/>
            <person name="Coulson R."/>
            <person name="Coutinho P.M."/>
            <person name="Danchin E.G."/>
            <person name="Diener A."/>
            <person name="Gale L.R."/>
            <person name="Gardiner D.M."/>
            <person name="Goff S."/>
            <person name="Hammond-Kosack K.E."/>
            <person name="Hilburn K."/>
            <person name="Hua-Van A."/>
            <person name="Jonkers W."/>
            <person name="Kazan K."/>
            <person name="Kodira C.D."/>
            <person name="Koehrsen M."/>
            <person name="Kumar L."/>
            <person name="Lee Y.H."/>
            <person name="Li L."/>
            <person name="Manners J.M."/>
            <person name="Miranda-Saavedra D."/>
            <person name="Mukherjee M."/>
            <person name="Park G."/>
            <person name="Park J."/>
            <person name="Park S.Y."/>
            <person name="Proctor R.H."/>
            <person name="Regev A."/>
            <person name="Ruiz-Roldan M.C."/>
            <person name="Sain D."/>
            <person name="Sakthikumar S."/>
            <person name="Sykes S."/>
            <person name="Schwartz D.C."/>
            <person name="Turgeon B.G."/>
            <person name="Wapinski I."/>
            <person name="Yoder O."/>
            <person name="Young S."/>
            <person name="Zeng Q."/>
            <person name="Zhou S."/>
            <person name="Galagan J."/>
            <person name="Cuomo C.A."/>
            <person name="Kistler H.C."/>
            <person name="Rep M."/>
        </authorList>
    </citation>
    <scope>NUCLEOTIDE SEQUENCE [LARGE SCALE GENOMIC DNA]</scope>
    <source>
        <strain evidence="2">M3125 / FGSC 7600</strain>
    </source>
</reference>
<dbReference type="OrthoDB" id="5429716at2759"/>
<dbReference type="Proteomes" id="UP000009096">
    <property type="component" value="Chromosome 2"/>
</dbReference>
<dbReference type="EMBL" id="CM000579">
    <property type="protein sequence ID" value="EWG41331.1"/>
    <property type="molecule type" value="Genomic_DNA"/>
</dbReference>
<dbReference type="AlphaFoldDB" id="W7LRY5"/>
<keyword evidence="2" id="KW-1185">Reference proteome</keyword>
<dbReference type="EMBL" id="DS022245">
    <property type="protein sequence ID" value="EWG41331.1"/>
    <property type="molecule type" value="Genomic_DNA"/>
</dbReference>
<dbReference type="GeneID" id="30072148"/>
<gene>
    <name evidence="1" type="ORF">FVEG_15272</name>
</gene>
<dbReference type="RefSeq" id="XP_018747522.1">
    <property type="nucleotide sequence ID" value="XM_018904396.1"/>
</dbReference>
<name>W7LRY5_GIBM7</name>
<evidence type="ECO:0000313" key="2">
    <source>
        <dbReference type="Proteomes" id="UP000009096"/>
    </source>
</evidence>
<evidence type="ECO:0000313" key="1">
    <source>
        <dbReference type="EMBL" id="EWG41331.1"/>
    </source>
</evidence>
<proteinExistence type="predicted"/>
<dbReference type="KEGG" id="fvr:FVEG_15272"/>
<accession>W7LRY5</accession>